<accession>A0ABX1LA36</accession>
<dbReference type="InterPro" id="IPR036388">
    <property type="entry name" value="WH-like_DNA-bd_sf"/>
</dbReference>
<dbReference type="InterPro" id="IPR052057">
    <property type="entry name" value="IS150/IS1296_orfA-like"/>
</dbReference>
<reference evidence="4 5" key="1">
    <citation type="submission" date="2020-03" db="EMBL/GenBank/DDBJ databases">
        <authorList>
            <person name="Zhang Z."/>
            <person name="Guo Z."/>
            <person name="Hou Q."/>
            <person name="Shen X."/>
        </authorList>
    </citation>
    <scope>NUCLEOTIDE SEQUENCE [LARGE SCALE GENOMIC DNA]</scope>
    <source>
        <strain evidence="4 5">HBUAS51329</strain>
    </source>
</reference>
<dbReference type="PANTHER" id="PTHR33795:SF1">
    <property type="entry name" value="INSERTION ELEMENT IS150 PROTEIN INSJ"/>
    <property type="match status" value="1"/>
</dbReference>
<name>A0ABX1LA36_9LACO</name>
<dbReference type="PANTHER" id="PTHR33795">
    <property type="entry name" value="INSERTION ELEMENT IS150 PROTEIN INSJ"/>
    <property type="match status" value="1"/>
</dbReference>
<dbReference type="InterPro" id="IPR010921">
    <property type="entry name" value="Trp_repressor/repl_initiator"/>
</dbReference>
<evidence type="ECO:0000256" key="1">
    <source>
        <dbReference type="ARBA" id="ARBA00038232"/>
    </source>
</evidence>
<feature type="domain" description="Insertion element IS150 protein InsJ-like helix-turn-helix" evidence="3">
    <location>
        <begin position="130"/>
        <end position="182"/>
    </location>
</feature>
<feature type="coiled-coil region" evidence="2">
    <location>
        <begin position="183"/>
        <end position="210"/>
    </location>
</feature>
<dbReference type="Proteomes" id="UP000707477">
    <property type="component" value="Unassembled WGS sequence"/>
</dbReference>
<dbReference type="InterPro" id="IPR055247">
    <property type="entry name" value="InsJ-like_HTH"/>
</dbReference>
<proteinExistence type="inferred from homology"/>
<keyword evidence="5" id="KW-1185">Reference proteome</keyword>
<dbReference type="Pfam" id="PF13518">
    <property type="entry name" value="HTH_28"/>
    <property type="match status" value="2"/>
</dbReference>
<evidence type="ECO:0000313" key="5">
    <source>
        <dbReference type="Proteomes" id="UP000707477"/>
    </source>
</evidence>
<sequence length="224" mass="26464">MSKVRFNAIEKLALITEFEASGQSNMDFARSHGLDKEAIKRWQALYKRDGIKGLKESRKCRRYSEVFKLQVVYAFLNGEGSQREIAIKYGLRSSTQVNYWVSKYNRDKTVTATPSRKQVPKMGRKTTLEERIKIVKYITEQKHSYQEAAERYDVSYQQTRLWVLKAKEGGYEALKDRRGQRKSQRELTDLDKANQRIKQLERELADKELLEEFVKKFQELQHRG</sequence>
<evidence type="ECO:0000259" key="3">
    <source>
        <dbReference type="Pfam" id="PF13518"/>
    </source>
</evidence>
<gene>
    <name evidence="4" type="ORF">HEQ44_11785</name>
</gene>
<evidence type="ECO:0000313" key="4">
    <source>
        <dbReference type="EMBL" id="NLR30827.1"/>
    </source>
</evidence>
<dbReference type="SUPFAM" id="SSF48295">
    <property type="entry name" value="TrpR-like"/>
    <property type="match status" value="3"/>
</dbReference>
<dbReference type="Gene3D" id="1.10.10.10">
    <property type="entry name" value="Winged helix-like DNA-binding domain superfamily/Winged helix DNA-binding domain"/>
    <property type="match status" value="3"/>
</dbReference>
<comment type="caution">
    <text evidence="4">The sequence shown here is derived from an EMBL/GenBank/DDBJ whole genome shotgun (WGS) entry which is preliminary data.</text>
</comment>
<dbReference type="RefSeq" id="WP_168850680.1">
    <property type="nucleotide sequence ID" value="NZ_JAAVSD010000074.1"/>
</dbReference>
<evidence type="ECO:0000256" key="2">
    <source>
        <dbReference type="SAM" id="Coils"/>
    </source>
</evidence>
<protein>
    <submittedName>
        <fullName evidence="4">Helix-turn-helix domain-containing protein</fullName>
    </submittedName>
</protein>
<feature type="domain" description="Insertion element IS150 protein InsJ-like helix-turn-helix" evidence="3">
    <location>
        <begin position="67"/>
        <end position="106"/>
    </location>
</feature>
<keyword evidence="2" id="KW-0175">Coiled coil</keyword>
<dbReference type="EMBL" id="JAAVSD010000074">
    <property type="protein sequence ID" value="NLR30827.1"/>
    <property type="molecule type" value="Genomic_DNA"/>
</dbReference>
<comment type="similarity">
    <text evidence="1">Belongs to the IS150/IS1296 orfA family.</text>
</comment>
<organism evidence="4 5">
    <name type="scientific">Levilactobacillus tujiorum</name>
    <dbReference type="NCBI Taxonomy" id="2912243"/>
    <lineage>
        <taxon>Bacteria</taxon>
        <taxon>Bacillati</taxon>
        <taxon>Bacillota</taxon>
        <taxon>Bacilli</taxon>
        <taxon>Lactobacillales</taxon>
        <taxon>Lactobacillaceae</taxon>
        <taxon>Levilactobacillus</taxon>
    </lineage>
</organism>